<evidence type="ECO:0000313" key="2">
    <source>
        <dbReference type="EMBL" id="VFU45008.1"/>
    </source>
</evidence>
<dbReference type="EMBL" id="CAADRP010000036">
    <property type="protein sequence ID" value="VFU22038.1"/>
    <property type="molecule type" value="Genomic_DNA"/>
</dbReference>
<reference evidence="1" key="1">
    <citation type="submission" date="2019-03" db="EMBL/GenBank/DDBJ databases">
        <authorList>
            <person name="Mank J."/>
            <person name="Almeida P."/>
        </authorList>
    </citation>
    <scope>NUCLEOTIDE SEQUENCE</scope>
    <source>
        <strain evidence="1">78183</strain>
    </source>
</reference>
<proteinExistence type="predicted"/>
<dbReference type="EMBL" id="CAADRP010001612">
    <property type="protein sequence ID" value="VFU45008.1"/>
    <property type="molecule type" value="Genomic_DNA"/>
</dbReference>
<dbReference type="AlphaFoldDB" id="A0A6N2K4D3"/>
<accession>A0A6N2K4D3</accession>
<protein>
    <submittedName>
        <fullName evidence="1">Uncharacterized protein</fullName>
    </submittedName>
</protein>
<name>A0A6N2K4D3_SALVM</name>
<evidence type="ECO:0000313" key="1">
    <source>
        <dbReference type="EMBL" id="VFU22038.1"/>
    </source>
</evidence>
<organism evidence="1">
    <name type="scientific">Salix viminalis</name>
    <name type="common">Common osier</name>
    <name type="synonym">Basket willow</name>
    <dbReference type="NCBI Taxonomy" id="40686"/>
    <lineage>
        <taxon>Eukaryota</taxon>
        <taxon>Viridiplantae</taxon>
        <taxon>Streptophyta</taxon>
        <taxon>Embryophyta</taxon>
        <taxon>Tracheophyta</taxon>
        <taxon>Spermatophyta</taxon>
        <taxon>Magnoliopsida</taxon>
        <taxon>eudicotyledons</taxon>
        <taxon>Gunneridae</taxon>
        <taxon>Pentapetalae</taxon>
        <taxon>rosids</taxon>
        <taxon>fabids</taxon>
        <taxon>Malpighiales</taxon>
        <taxon>Salicaceae</taxon>
        <taxon>Saliceae</taxon>
        <taxon>Salix</taxon>
    </lineage>
</organism>
<gene>
    <name evidence="1" type="ORF">SVIM_LOCUS19388</name>
    <name evidence="2" type="ORF">SVIM_LOCUS279766</name>
</gene>
<sequence length="68" mass="7859">MVIQFFLFFNRIPNQKKKTKNSSIHLLRLLKTKGSSIFKGSNQLKNLSVCVSFASFKVKKIPSRQDRS</sequence>